<dbReference type="PANTHER" id="PTHR37809">
    <property type="entry name" value="RIBOSOMAL PROTEIN S12 METHYLTHIOTRANSFERASE ACCESSORY FACTOR YCAO"/>
    <property type="match status" value="1"/>
</dbReference>
<dbReference type="PANTHER" id="PTHR37809:SF1">
    <property type="entry name" value="RIBOSOMAL PROTEIN S12 METHYLTHIOTRANSFERASE ACCESSORY FACTOR YCAO"/>
    <property type="match status" value="1"/>
</dbReference>
<dbReference type="InterPro" id="IPR027624">
    <property type="entry name" value="TOMM_cyclo_SagD"/>
</dbReference>
<dbReference type="NCBIfam" id="TIGR03882">
    <property type="entry name" value="cyclo_dehyd_2"/>
    <property type="match status" value="1"/>
</dbReference>
<dbReference type="OrthoDB" id="2379922at2"/>
<evidence type="ECO:0000313" key="3">
    <source>
        <dbReference type="Proteomes" id="UP000468735"/>
    </source>
</evidence>
<dbReference type="Gene3D" id="3.30.160.660">
    <property type="match status" value="1"/>
</dbReference>
<feature type="domain" description="YcaO" evidence="1">
    <location>
        <begin position="261"/>
        <end position="646"/>
    </location>
</feature>
<gene>
    <name evidence="2" type="ORF">F8566_46390</name>
</gene>
<sequence length="646" mass="71829">MTVTAERPARLTLEESRQRVQRRLQALAGENGPEMHVAFLGVTDALAEPAAMPAVPPGADVLIPVRLHDDKAIVGPYTSRRGTKWSRPCFNCLARRWQAIRSTDERDVLEFGARVHAVAPPPFLNEFALECVRRVADLVAAGRPADPAGHPLVYEISLDTAQIRRYPLLADSDCPLCNDRPPDHPDRVVEPLRSRPKSGTDAFRLKTPEDYRLAVEAYVNPVCGALGPQARHRLECTTTAPTIGHFAVRGTGYMHDSFWGGHAYNYDESVLLGILEGLERHAGMRPRHVARTVVDTYENLAADAVDPLECGVYTDEYYEGDPYHVRYTPRLRIPWVWGHSLRDDRPVLVPEILAYYHVDDPVNKFVQECSNGCAVGSCREEAILFGLLELLERDAYVLSWYGKARLPEIDTRSIPDPRCRMMIDRIALCGYDVRLFDTRVEFSVPVVTAVGVRRDGGPGTLCVGAGTSLDPESAVKAALGEIANTIPGFDVHSAAGTAELRAMAADYHRVVTLADHPRLFGLPEMAAQMDFLLDHPAPRPMTEIYRGWAARRPRHLDLLDDLRFVVGEVTSAGFDVIVVDQTSPEQHDAGVRGACVIAPGLLPIDFGWGRQRALHMPRMRDAFRRAGWRTTELDESELHLVPHPFP</sequence>
<dbReference type="InterPro" id="IPR003776">
    <property type="entry name" value="YcaO-like_dom"/>
</dbReference>
<dbReference type="Pfam" id="PF02624">
    <property type="entry name" value="YcaO"/>
    <property type="match status" value="1"/>
</dbReference>
<keyword evidence="3" id="KW-1185">Reference proteome</keyword>
<reference evidence="2 3" key="1">
    <citation type="submission" date="2019-09" db="EMBL/GenBank/DDBJ databases">
        <title>Actinomadura physcomitrii sp. nov., a novel actinomycete isolated from moss [Physcomitrium sphaericum (Ludw) Fuernr].</title>
        <authorList>
            <person name="Zhuang X."/>
            <person name="Liu C."/>
        </authorList>
    </citation>
    <scope>NUCLEOTIDE SEQUENCE [LARGE SCALE GENOMIC DNA]</scope>
    <source>
        <strain evidence="2 3">HMC1</strain>
    </source>
</reference>
<evidence type="ECO:0000313" key="2">
    <source>
        <dbReference type="EMBL" id="KAB2339981.1"/>
    </source>
</evidence>
<name>A0A6H9YHF7_9ACTN</name>
<dbReference type="EMBL" id="WBMT01000032">
    <property type="protein sequence ID" value="KAB2339981.1"/>
    <property type="molecule type" value="Genomic_DNA"/>
</dbReference>
<dbReference type="RefSeq" id="WP_151570263.1">
    <property type="nucleotide sequence ID" value="NZ_WBMT01000032.1"/>
</dbReference>
<accession>A0A6H9YHF7</accession>
<dbReference type="Gene3D" id="3.30.40.250">
    <property type="match status" value="1"/>
</dbReference>
<dbReference type="InterPro" id="IPR022291">
    <property type="entry name" value="Bacteriocin_synth_cyclodeHase"/>
</dbReference>
<dbReference type="NCBIfam" id="TIGR03604">
    <property type="entry name" value="TOMM_cyclo_SagD"/>
    <property type="match status" value="1"/>
</dbReference>
<dbReference type="Proteomes" id="UP000468735">
    <property type="component" value="Unassembled WGS sequence"/>
</dbReference>
<organism evidence="2 3">
    <name type="scientific">Actinomadura rudentiformis</name>
    <dbReference type="NCBI Taxonomy" id="359158"/>
    <lineage>
        <taxon>Bacteria</taxon>
        <taxon>Bacillati</taxon>
        <taxon>Actinomycetota</taxon>
        <taxon>Actinomycetes</taxon>
        <taxon>Streptosporangiales</taxon>
        <taxon>Thermomonosporaceae</taxon>
        <taxon>Actinomadura</taxon>
    </lineage>
</organism>
<dbReference type="AlphaFoldDB" id="A0A6H9YHF7"/>
<proteinExistence type="predicted"/>
<dbReference type="Gene3D" id="3.30.1330.230">
    <property type="match status" value="1"/>
</dbReference>
<dbReference type="PROSITE" id="PS51664">
    <property type="entry name" value="YCAO"/>
    <property type="match status" value="1"/>
</dbReference>
<dbReference type="Gene3D" id="3.40.50.720">
    <property type="entry name" value="NAD(P)-binding Rossmann-like Domain"/>
    <property type="match status" value="1"/>
</dbReference>
<evidence type="ECO:0000259" key="1">
    <source>
        <dbReference type="PROSITE" id="PS51664"/>
    </source>
</evidence>
<comment type="caution">
    <text evidence="2">The sequence shown here is derived from an EMBL/GenBank/DDBJ whole genome shotgun (WGS) entry which is preliminary data.</text>
</comment>
<protein>
    <submittedName>
        <fullName evidence="2">TOMM leader peptide-binding protein</fullName>
    </submittedName>
</protein>